<dbReference type="OrthoDB" id="428577at2759"/>
<dbReference type="InterPro" id="IPR029071">
    <property type="entry name" value="Ubiquitin-like_domsf"/>
</dbReference>
<dbReference type="Pfam" id="PF00240">
    <property type="entry name" value="ubiquitin"/>
    <property type="match status" value="1"/>
</dbReference>
<dbReference type="PANTHER" id="PTHR10666">
    <property type="entry name" value="UBIQUITIN"/>
    <property type="match status" value="1"/>
</dbReference>
<dbReference type="FunFam" id="3.10.20.90:FF:000160">
    <property type="entry name" value="Polyubiquitin-C"/>
    <property type="match status" value="1"/>
</dbReference>
<dbReference type="EMBL" id="BRYA01000247">
    <property type="protein sequence ID" value="GMI45446.1"/>
    <property type="molecule type" value="Genomic_DNA"/>
</dbReference>
<gene>
    <name evidence="2" type="ORF">TrCOL_g13578</name>
</gene>
<dbReference type="InterPro" id="IPR050158">
    <property type="entry name" value="Ubiquitin_ubiquitin-like"/>
</dbReference>
<accession>A0A9W7LD77</accession>
<comment type="caution">
    <text evidence="2">The sequence shown here is derived from an EMBL/GenBank/DDBJ whole genome shotgun (WGS) entry which is preliminary data.</text>
</comment>
<protein>
    <recommendedName>
        <fullName evidence="1">Ubiquitin-like domain-containing protein</fullName>
    </recommendedName>
</protein>
<dbReference type="PRINTS" id="PR00348">
    <property type="entry name" value="UBIQUITIN"/>
</dbReference>
<reference evidence="3" key="1">
    <citation type="journal article" date="2023" name="Commun. Biol.">
        <title>Genome analysis of Parmales, the sister group of diatoms, reveals the evolutionary specialization of diatoms from phago-mixotrophs to photoautotrophs.</title>
        <authorList>
            <person name="Ban H."/>
            <person name="Sato S."/>
            <person name="Yoshikawa S."/>
            <person name="Yamada K."/>
            <person name="Nakamura Y."/>
            <person name="Ichinomiya M."/>
            <person name="Sato N."/>
            <person name="Blanc-Mathieu R."/>
            <person name="Endo H."/>
            <person name="Kuwata A."/>
            <person name="Ogata H."/>
        </authorList>
    </citation>
    <scope>NUCLEOTIDE SEQUENCE [LARGE SCALE GENOMIC DNA]</scope>
</reference>
<dbReference type="InterPro" id="IPR019956">
    <property type="entry name" value="Ubiquitin_dom"/>
</dbReference>
<dbReference type="AlphaFoldDB" id="A0A9W7LD77"/>
<dbReference type="InterPro" id="IPR000626">
    <property type="entry name" value="Ubiquitin-like_dom"/>
</dbReference>
<evidence type="ECO:0000259" key="1">
    <source>
        <dbReference type="PROSITE" id="PS50053"/>
    </source>
</evidence>
<keyword evidence="3" id="KW-1185">Reference proteome</keyword>
<dbReference type="Proteomes" id="UP001165065">
    <property type="component" value="Unassembled WGS sequence"/>
</dbReference>
<dbReference type="Gene3D" id="3.10.20.90">
    <property type="entry name" value="Phosphatidylinositol 3-kinase Catalytic Subunit, Chain A, domain 1"/>
    <property type="match status" value="1"/>
</dbReference>
<organism evidence="2 3">
    <name type="scientific">Triparma columacea</name>
    <dbReference type="NCBI Taxonomy" id="722753"/>
    <lineage>
        <taxon>Eukaryota</taxon>
        <taxon>Sar</taxon>
        <taxon>Stramenopiles</taxon>
        <taxon>Ochrophyta</taxon>
        <taxon>Bolidophyceae</taxon>
        <taxon>Parmales</taxon>
        <taxon>Triparmaceae</taxon>
        <taxon>Triparma</taxon>
    </lineage>
</organism>
<proteinExistence type="predicted"/>
<dbReference type="SMART" id="SM00213">
    <property type="entry name" value="UBQ"/>
    <property type="match status" value="1"/>
</dbReference>
<sequence length="165" mass="18764">MQDFDATKLSPPHSIDEVWHAHILYTKNYREYCLEVCGNFIDHNPEGAAMDSKSVVARMRRIAATIAAYEDTFGEPCDWDYGSENPNPIFQIFVKTLTGKILTIYVKSTDTIDNVKQKIDDKEGLPPSQQRLIWSGKQLQDGRTLSDYDIEREQTLHLVLPLGGC</sequence>
<evidence type="ECO:0000313" key="3">
    <source>
        <dbReference type="Proteomes" id="UP001165065"/>
    </source>
</evidence>
<dbReference type="PROSITE" id="PS50053">
    <property type="entry name" value="UBIQUITIN_2"/>
    <property type="match status" value="1"/>
</dbReference>
<dbReference type="SUPFAM" id="SSF54236">
    <property type="entry name" value="Ubiquitin-like"/>
    <property type="match status" value="1"/>
</dbReference>
<name>A0A9W7LD77_9STRA</name>
<evidence type="ECO:0000313" key="2">
    <source>
        <dbReference type="EMBL" id="GMI45446.1"/>
    </source>
</evidence>
<feature type="domain" description="Ubiquitin-like" evidence="1">
    <location>
        <begin position="90"/>
        <end position="165"/>
    </location>
</feature>